<dbReference type="Proteomes" id="UP000466442">
    <property type="component" value="Linkage Group LG5"/>
</dbReference>
<evidence type="ECO:0000313" key="3">
    <source>
        <dbReference type="Proteomes" id="UP000466442"/>
    </source>
</evidence>
<dbReference type="EMBL" id="WIXP02000005">
    <property type="protein sequence ID" value="KAF6211178.1"/>
    <property type="molecule type" value="Genomic_DNA"/>
</dbReference>
<dbReference type="OrthoDB" id="9711327at2759"/>
<feature type="region of interest" description="Disordered" evidence="1">
    <location>
        <begin position="1"/>
        <end position="28"/>
    </location>
</feature>
<organism evidence="2 3">
    <name type="scientific">Apolygus lucorum</name>
    <name type="common">Small green plant bug</name>
    <name type="synonym">Lygocoris lucorum</name>
    <dbReference type="NCBI Taxonomy" id="248454"/>
    <lineage>
        <taxon>Eukaryota</taxon>
        <taxon>Metazoa</taxon>
        <taxon>Ecdysozoa</taxon>
        <taxon>Arthropoda</taxon>
        <taxon>Hexapoda</taxon>
        <taxon>Insecta</taxon>
        <taxon>Pterygota</taxon>
        <taxon>Neoptera</taxon>
        <taxon>Paraneoptera</taxon>
        <taxon>Hemiptera</taxon>
        <taxon>Heteroptera</taxon>
        <taxon>Panheteroptera</taxon>
        <taxon>Cimicomorpha</taxon>
        <taxon>Miridae</taxon>
        <taxon>Mirini</taxon>
        <taxon>Apolygus</taxon>
    </lineage>
</organism>
<keyword evidence="3" id="KW-1185">Reference proteome</keyword>
<reference evidence="2" key="1">
    <citation type="journal article" date="2021" name="Mol. Ecol. Resour.">
        <title>Apolygus lucorum genome provides insights into omnivorousness and mesophyll feeding.</title>
        <authorList>
            <person name="Liu Y."/>
            <person name="Liu H."/>
            <person name="Wang H."/>
            <person name="Huang T."/>
            <person name="Liu B."/>
            <person name="Yang B."/>
            <person name="Yin L."/>
            <person name="Li B."/>
            <person name="Zhang Y."/>
            <person name="Zhang S."/>
            <person name="Jiang F."/>
            <person name="Zhang X."/>
            <person name="Ren Y."/>
            <person name="Wang B."/>
            <person name="Wang S."/>
            <person name="Lu Y."/>
            <person name="Wu K."/>
            <person name="Fan W."/>
            <person name="Wang G."/>
        </authorList>
    </citation>
    <scope>NUCLEOTIDE SEQUENCE</scope>
    <source>
        <strain evidence="2">12Hb</strain>
    </source>
</reference>
<sequence>MSDEMEDSSKFLSQDCHGTSPCSKSSCSPVMDMNSLQLPDVSIASQQPPDSKAKTHLTPVLNLESSRSPVLNIVSRHSSVLNTESPRSPVFSFQSRQALFSNTDSPRSPVLNFKSRQALASNTESPRSPVLNFKSREVPVFSTESPRSPVLNFKSRQAPVFNTESSRSPVLNFKSRQAPVFSTESPRSPVLNFKSRQAPVLNPESSRSPVLNIKSQQTPVLNTESLKSPVLNTRKPSGSSHDCSHEEILAMVASWNIDTCLENEETELITNLEPTRNKPEHKLGCQCVLPNVFRPTVDHSCSSSSLQIDHCNTLFSAGVQVSQALEASIPSPNKRNVSPCIFPKNSYSVKKNSEKDNFPAPQVIELPLPNEAIPSTSWQDEKRVLPPGSVDNTLKLGSRKEETVKKIDSNVLKLQYGCSMPQFDADACRYDVLPSGVPSEVNVSTETVSNIALSDDIQVIHITDDDSNEPMLQICMSPDHELPKETCELVPSMNFYQSIDKNPVVGNNQVCSEEKSTVLSNKSAFTISEEPDMKHFSSSSVMQLQQAACVDVTNGAKDTHRAQSATRFNYFVEKKMDEIRPSPPTSPVLIRKTNMRTHAPGNSGPKVKRVFMLDEQPDETKCMGVTWESQGVEAGTVGLLETSTNLDRNVENNPTDKAEYLKTVRCTSLTEDSSIATTGGCDIRIESTESVFQNLPETEIISEPAKCMLPFKDQDKDVVKHLKQCKTVKCAFDLRTKLSALLQSLPMGSIAFNIVNQVIGSRVCKEFLLGVQCTTEPCLLSHNVELNFDIPDYTLPTLVNTFSRWYFSQSSLPNFRVLLHLLSVLTREFGDDLLISILVFCPALLRVAPNFRRPLGIKLIEKLVHLLNFTTTEAVRTILTFIVTPDSSEADITEALYSLGVLETEMTNLFDSISCVWHINPKYSFPPNLLFAMLKECLLQMPSEFKDTKEKIIEEILKLPRSEVRKNFHIVDRILLKYFALNSFAAHKVRSFVIYGIDPENESCRVQRYQTSKVKSTGPICYKWNSLDLNELREKKVQLELGKMLLGVEEVETPVVEPPELEIEELVDDIVGDNLALLDWKPHIATSKIVRRIENYLMKGKYKRAHSIIFGPDEEMPILEVVGELHDVLVRLGSKLPLAIYECLTRKPLGNIYELEPHYEMIRDKFIVIVNSVVMTLYSERDFKGALKVLITLDACQVEPELFLPEGVTLGAFAIACSEVHLECRRFAGAVEILLKDGCLEGLKYNSESSFDDNLLSLERLVLKLMESLLVKRKPDIASDLFWAVFAEQESLFDPIDISRYCEFVLSHSFEAGCDSSDSAHLYILIYRVCTPGLVLSPTTLRSVLVELVRTKAPEAVLIRILKSCIHHKVYSKFTPGSITLGTNLLLEEMVAYLLRRFRAQAKWGFSRPCKVRLVKKSNPRRAKYPFLEELRTESTTVESATSRFHEALKRLLGPIYPTIELSNPSVGEIVIPIDGLKVIVGTLLPRDSQKE</sequence>
<accession>A0A8S9XSH6</accession>
<gene>
    <name evidence="2" type="ORF">GE061_014293</name>
</gene>
<feature type="compositionally biased region" description="Polar residues" evidence="1">
    <location>
        <begin position="10"/>
        <end position="28"/>
    </location>
</feature>
<evidence type="ECO:0000256" key="1">
    <source>
        <dbReference type="SAM" id="MobiDB-lite"/>
    </source>
</evidence>
<name>A0A8S9XSH6_APOLU</name>
<comment type="caution">
    <text evidence="2">The sequence shown here is derived from an EMBL/GenBank/DDBJ whole genome shotgun (WGS) entry which is preliminary data.</text>
</comment>
<evidence type="ECO:0000313" key="2">
    <source>
        <dbReference type="EMBL" id="KAF6211178.1"/>
    </source>
</evidence>
<proteinExistence type="predicted"/>
<protein>
    <submittedName>
        <fullName evidence="2">Uncharacterized protein</fullName>
    </submittedName>
</protein>